<keyword evidence="2" id="KW-0223">Dioxygenase</keyword>
<keyword evidence="2" id="KW-0560">Oxidoreductase</keyword>
<dbReference type="EMBL" id="RBAH01000008">
    <property type="protein sequence ID" value="RKN84370.1"/>
    <property type="molecule type" value="Genomic_DNA"/>
</dbReference>
<dbReference type="InterPro" id="IPR029068">
    <property type="entry name" value="Glyas_Bleomycin-R_OHBP_Dase"/>
</dbReference>
<feature type="domain" description="VOC" evidence="1">
    <location>
        <begin position="3"/>
        <end position="130"/>
    </location>
</feature>
<dbReference type="GO" id="GO:0051213">
    <property type="term" value="F:dioxygenase activity"/>
    <property type="evidence" value="ECO:0007669"/>
    <property type="project" value="UniProtKB-KW"/>
</dbReference>
<dbReference type="InterPro" id="IPR037523">
    <property type="entry name" value="VOC_core"/>
</dbReference>
<proteinExistence type="predicted"/>
<gene>
    <name evidence="2" type="ORF">D7M11_12815</name>
</gene>
<evidence type="ECO:0000313" key="3">
    <source>
        <dbReference type="Proteomes" id="UP000282311"/>
    </source>
</evidence>
<dbReference type="Proteomes" id="UP000282311">
    <property type="component" value="Unassembled WGS sequence"/>
</dbReference>
<sequence length="141" mass="15620">MAKDIWINLPVKDVNRSRTFFTELGFTLNPHHGNGDDSASFIVGEKSVVVMLFAESAFKRFTGSEVTDARKASEILLSIGAESREEVDEWAVKAEKLGGTVFSRPDSHGGWMYGCGFADLDGHRWNVLYMDMSQMPKGPDA</sequence>
<comment type="caution">
    <text evidence="2">The sequence shown here is derived from an EMBL/GenBank/DDBJ whole genome shotgun (WGS) entry which is preliminary data.</text>
</comment>
<accession>A0A3B0CGT3</accession>
<dbReference type="PANTHER" id="PTHR36503">
    <property type="entry name" value="BLR2520 PROTEIN"/>
    <property type="match status" value="1"/>
</dbReference>
<dbReference type="InterPro" id="IPR053863">
    <property type="entry name" value="Glyoxy/Ble-like_N"/>
</dbReference>
<dbReference type="PANTHER" id="PTHR36503:SF2">
    <property type="entry name" value="BLR2408 PROTEIN"/>
    <property type="match status" value="1"/>
</dbReference>
<name>A0A3B0CGT3_9BACL</name>
<dbReference type="SUPFAM" id="SSF54593">
    <property type="entry name" value="Glyoxalase/Bleomycin resistance protein/Dihydroxybiphenyl dioxygenase"/>
    <property type="match status" value="1"/>
</dbReference>
<keyword evidence="3" id="KW-1185">Reference proteome</keyword>
<dbReference type="Pfam" id="PF22677">
    <property type="entry name" value="Ble-like_N"/>
    <property type="match status" value="1"/>
</dbReference>
<dbReference type="AlphaFoldDB" id="A0A3B0CGT3"/>
<dbReference type="OrthoDB" id="9798430at2"/>
<protein>
    <submittedName>
        <fullName evidence="2">Extradiol dioxygenase</fullName>
    </submittedName>
</protein>
<evidence type="ECO:0000313" key="2">
    <source>
        <dbReference type="EMBL" id="RKN84370.1"/>
    </source>
</evidence>
<reference evidence="2 3" key="1">
    <citation type="journal article" date="2007" name="Int. J. Syst. Evol. Microbiol.">
        <title>Paenibacillus ginsengarvi sp. nov., isolated from soil from ginseng cultivation.</title>
        <authorList>
            <person name="Yoon M.H."/>
            <person name="Ten L.N."/>
            <person name="Im W.T."/>
        </authorList>
    </citation>
    <scope>NUCLEOTIDE SEQUENCE [LARGE SCALE GENOMIC DNA]</scope>
    <source>
        <strain evidence="2 3">KCTC 13059</strain>
    </source>
</reference>
<dbReference type="Gene3D" id="3.10.180.10">
    <property type="entry name" value="2,3-Dihydroxybiphenyl 1,2-Dioxygenase, domain 1"/>
    <property type="match status" value="1"/>
</dbReference>
<organism evidence="2 3">
    <name type="scientific">Paenibacillus ginsengarvi</name>
    <dbReference type="NCBI Taxonomy" id="400777"/>
    <lineage>
        <taxon>Bacteria</taxon>
        <taxon>Bacillati</taxon>
        <taxon>Bacillota</taxon>
        <taxon>Bacilli</taxon>
        <taxon>Bacillales</taxon>
        <taxon>Paenibacillaceae</taxon>
        <taxon>Paenibacillus</taxon>
    </lineage>
</organism>
<dbReference type="PROSITE" id="PS51819">
    <property type="entry name" value="VOC"/>
    <property type="match status" value="1"/>
</dbReference>
<dbReference type="RefSeq" id="WP_120747626.1">
    <property type="nucleotide sequence ID" value="NZ_RBAH01000008.1"/>
</dbReference>
<evidence type="ECO:0000259" key="1">
    <source>
        <dbReference type="PROSITE" id="PS51819"/>
    </source>
</evidence>